<dbReference type="InterPro" id="IPR013809">
    <property type="entry name" value="ENTH"/>
</dbReference>
<protein>
    <submittedName>
        <fullName evidence="7">TEPSIN adaptor related protein complex 4 accessory protein</fullName>
    </submittedName>
</protein>
<keyword evidence="3" id="KW-0333">Golgi apparatus</keyword>
<dbReference type="InterPro" id="IPR035802">
    <property type="entry name" value="ENTH/VHS_tepsin"/>
</dbReference>
<dbReference type="PANTHER" id="PTHR21514">
    <property type="entry name" value="AP-4 COMPLEX ACCESSORY SUBUNIT TEPSIN"/>
    <property type="match status" value="1"/>
</dbReference>
<keyword evidence="4" id="KW-0968">Cytoplasmic vesicle</keyword>
<dbReference type="Proteomes" id="UP000694569">
    <property type="component" value="Unplaced"/>
</dbReference>
<reference evidence="7" key="2">
    <citation type="submission" date="2025-09" db="UniProtKB">
        <authorList>
            <consortium name="Ensembl"/>
        </authorList>
    </citation>
    <scope>IDENTIFICATION</scope>
</reference>
<keyword evidence="8" id="KW-1185">Reference proteome</keyword>
<evidence type="ECO:0000313" key="8">
    <source>
        <dbReference type="Proteomes" id="UP000694569"/>
    </source>
</evidence>
<dbReference type="PANTHER" id="PTHR21514:SF0">
    <property type="entry name" value="AP-4 COMPLEX ACCESSORY SUBUNIT TEPSIN"/>
    <property type="match status" value="1"/>
</dbReference>
<dbReference type="AlphaFoldDB" id="A0A8C5R9R6"/>
<evidence type="ECO:0000256" key="3">
    <source>
        <dbReference type="ARBA" id="ARBA00023034"/>
    </source>
</evidence>
<dbReference type="Pfam" id="PF25827">
    <property type="entry name" value="TVHS-like"/>
    <property type="match status" value="2"/>
</dbReference>
<reference evidence="7" key="1">
    <citation type="submission" date="2025-08" db="UniProtKB">
        <authorList>
            <consortium name="Ensembl"/>
        </authorList>
    </citation>
    <scope>IDENTIFICATION</scope>
</reference>
<dbReference type="InterPro" id="IPR058028">
    <property type="entry name" value="Tepsin_VHS/ENTH-like"/>
</dbReference>
<sequence length="599" mass="64622">MLSDSLTGENACAKLLPILSKGTSDDDLPCPGYLYQEIANISHESPGSCRCLLEYLLERLQSSSCHVKLKVLKILLYLLAHGAAAFLQDLRRNASFIQEAADVCGPPDPLHGISLYQKVRATAQEVVASLFSEASPASLPPAMPRERLHTGMGTQSLHPVALQGFGYSQAMPGPGMPGGDGLLGGIQRAAMAVTHAVLAGSSSSSSQPLGDPVDDSYRAVTVPAGDWQRPGRKSARTPNFPVLHRSGVPGGGWDEADSGHSSQESSQGKSSRSQSSEAGSKSGSDGQSRGSNRETADRVEQTHLSDCVQEAQLVWAVTRGNKVFLTQEEVQHFVRGDLNLHLPTGRTWRSHRKYLPGQSSLQEQQRQQRPMSFGFRCSLLNCEVVFEMLSDSLTGENACAKLRSMCAISSLMTSDLLPLDHMLTVVRKNLQELSGGLPGPVTDKATKILRQFEALTQTSHEELTQTHVPAPRPHPLDLLSEVNPQSPEEDIMLRPLSVPSSPLPTLDEAPPVLNGVVKQAVLEEDSQCVRPEKAAHPGDFQGHMSLFDGMEIVDPLSCNDLMDTVVLHPAINTPPVNPATAENEDPKPRLSSVFSFLNS</sequence>
<dbReference type="SUPFAM" id="SSF48464">
    <property type="entry name" value="ENTH/VHS domain"/>
    <property type="match status" value="1"/>
</dbReference>
<feature type="domain" description="ENTH" evidence="6">
    <location>
        <begin position="7"/>
        <end position="140"/>
    </location>
</feature>
<evidence type="ECO:0000256" key="1">
    <source>
        <dbReference type="ARBA" id="ARBA00004541"/>
    </source>
</evidence>
<dbReference type="InterPro" id="IPR008942">
    <property type="entry name" value="ENTH_VHS"/>
</dbReference>
<dbReference type="Gene3D" id="1.25.40.90">
    <property type="match status" value="1"/>
</dbReference>
<accession>A0A8C5R9R6</accession>
<feature type="region of interest" description="Disordered" evidence="5">
    <location>
        <begin position="222"/>
        <end position="302"/>
    </location>
</feature>
<dbReference type="GO" id="GO:0032588">
    <property type="term" value="C:trans-Golgi network membrane"/>
    <property type="evidence" value="ECO:0007669"/>
    <property type="project" value="TreeGrafter"/>
</dbReference>
<proteinExistence type="predicted"/>
<comment type="subcellular location">
    <subcellularLocation>
        <location evidence="1">Cytoplasmic vesicle</location>
    </subcellularLocation>
    <subcellularLocation>
        <location evidence="2">Golgi apparatus</location>
        <location evidence="2">trans-Golgi network</location>
    </subcellularLocation>
</comment>
<evidence type="ECO:0000313" key="7">
    <source>
        <dbReference type="Ensembl" id="ENSLLEP00000048538.1"/>
    </source>
</evidence>
<feature type="region of interest" description="Disordered" evidence="5">
    <location>
        <begin position="574"/>
        <end position="599"/>
    </location>
</feature>
<dbReference type="Ensembl" id="ENSLLET00000050432.1">
    <property type="protein sequence ID" value="ENSLLEP00000048538.1"/>
    <property type="gene ID" value="ENSLLEG00000030595.1"/>
</dbReference>
<evidence type="ECO:0000256" key="5">
    <source>
        <dbReference type="SAM" id="MobiDB-lite"/>
    </source>
</evidence>
<gene>
    <name evidence="7" type="primary">TEPSIN</name>
</gene>
<evidence type="ECO:0000256" key="4">
    <source>
        <dbReference type="ARBA" id="ARBA00023329"/>
    </source>
</evidence>
<dbReference type="GeneTree" id="ENSGT00390000015076"/>
<dbReference type="OrthoDB" id="118154at2759"/>
<dbReference type="PROSITE" id="PS50942">
    <property type="entry name" value="ENTH"/>
    <property type="match status" value="1"/>
</dbReference>
<evidence type="ECO:0000259" key="6">
    <source>
        <dbReference type="PROSITE" id="PS50942"/>
    </source>
</evidence>
<dbReference type="InterPro" id="IPR039273">
    <property type="entry name" value="TEPSIN"/>
</dbReference>
<dbReference type="GO" id="GO:0031410">
    <property type="term" value="C:cytoplasmic vesicle"/>
    <property type="evidence" value="ECO:0007669"/>
    <property type="project" value="UniProtKB-SubCell"/>
</dbReference>
<feature type="compositionally biased region" description="Basic and acidic residues" evidence="5">
    <location>
        <begin position="291"/>
        <end position="302"/>
    </location>
</feature>
<dbReference type="CDD" id="cd03572">
    <property type="entry name" value="ENTH_like_Tepsin"/>
    <property type="match status" value="1"/>
</dbReference>
<organism evidence="7 8">
    <name type="scientific">Leptobrachium leishanense</name>
    <name type="common">Leishan spiny toad</name>
    <dbReference type="NCBI Taxonomy" id="445787"/>
    <lineage>
        <taxon>Eukaryota</taxon>
        <taxon>Metazoa</taxon>
        <taxon>Chordata</taxon>
        <taxon>Craniata</taxon>
        <taxon>Vertebrata</taxon>
        <taxon>Euteleostomi</taxon>
        <taxon>Amphibia</taxon>
        <taxon>Batrachia</taxon>
        <taxon>Anura</taxon>
        <taxon>Pelobatoidea</taxon>
        <taxon>Megophryidae</taxon>
        <taxon>Leptobrachium</taxon>
    </lineage>
</organism>
<name>A0A8C5R9R6_9ANUR</name>
<dbReference type="Pfam" id="PF01417">
    <property type="entry name" value="ENTH"/>
    <property type="match status" value="1"/>
</dbReference>
<feature type="compositionally biased region" description="Low complexity" evidence="5">
    <location>
        <begin position="259"/>
        <end position="286"/>
    </location>
</feature>
<evidence type="ECO:0000256" key="2">
    <source>
        <dbReference type="ARBA" id="ARBA00004601"/>
    </source>
</evidence>